<evidence type="ECO:0000256" key="1">
    <source>
        <dbReference type="ARBA" id="ARBA00023015"/>
    </source>
</evidence>
<dbReference type="Proteomes" id="UP000624041">
    <property type="component" value="Unassembled WGS sequence"/>
</dbReference>
<evidence type="ECO:0000313" key="5">
    <source>
        <dbReference type="EMBL" id="GGN54378.1"/>
    </source>
</evidence>
<dbReference type="InterPro" id="IPR036390">
    <property type="entry name" value="WH_DNA-bd_sf"/>
</dbReference>
<sequence length="125" mass="14434">MKKKLDDSKPIFMQIKDLIEDSIMDESYQTGTRVPSTNEFAAFYQINPATAGKGINELVGEGILVKKRGVGMFVTETAKEIVMEKRKQTFYDNYMLPLKEEAKKLQIKDEELIEMLQRKDEGYED</sequence>
<keyword evidence="1" id="KW-0805">Transcription regulation</keyword>
<dbReference type="SMART" id="SM00345">
    <property type="entry name" value="HTH_GNTR"/>
    <property type="match status" value="1"/>
</dbReference>
<dbReference type="CDD" id="cd07377">
    <property type="entry name" value="WHTH_GntR"/>
    <property type="match status" value="1"/>
</dbReference>
<reference evidence="5" key="1">
    <citation type="journal article" date="2014" name="Int. J. Syst. Evol. Microbiol.">
        <title>Complete genome sequence of Corynebacterium casei LMG S-19264T (=DSM 44701T), isolated from a smear-ripened cheese.</title>
        <authorList>
            <consortium name="US DOE Joint Genome Institute (JGI-PGF)"/>
            <person name="Walter F."/>
            <person name="Albersmeier A."/>
            <person name="Kalinowski J."/>
            <person name="Ruckert C."/>
        </authorList>
    </citation>
    <scope>NUCLEOTIDE SEQUENCE</scope>
    <source>
        <strain evidence="5">JCM 17251</strain>
    </source>
</reference>
<organism evidence="5 6">
    <name type="scientific">Oceanobacillus indicireducens</name>
    <dbReference type="NCBI Taxonomy" id="1004261"/>
    <lineage>
        <taxon>Bacteria</taxon>
        <taxon>Bacillati</taxon>
        <taxon>Bacillota</taxon>
        <taxon>Bacilli</taxon>
        <taxon>Bacillales</taxon>
        <taxon>Bacillaceae</taxon>
        <taxon>Oceanobacillus</taxon>
    </lineage>
</organism>
<dbReference type="PANTHER" id="PTHR38445:SF10">
    <property type="entry name" value="GNTR-FAMILY TRANSCRIPTIONAL REGULATOR"/>
    <property type="match status" value="1"/>
</dbReference>
<gene>
    <name evidence="5" type="ORF">GCM10007971_12060</name>
</gene>
<keyword evidence="6" id="KW-1185">Reference proteome</keyword>
<name>A0A917XW66_9BACI</name>
<dbReference type="InterPro" id="IPR000524">
    <property type="entry name" value="Tscrpt_reg_HTH_GntR"/>
</dbReference>
<dbReference type="GO" id="GO:0003700">
    <property type="term" value="F:DNA-binding transcription factor activity"/>
    <property type="evidence" value="ECO:0007669"/>
    <property type="project" value="InterPro"/>
</dbReference>
<evidence type="ECO:0000313" key="6">
    <source>
        <dbReference type="Proteomes" id="UP000624041"/>
    </source>
</evidence>
<dbReference type="PROSITE" id="PS50949">
    <property type="entry name" value="HTH_GNTR"/>
    <property type="match status" value="1"/>
</dbReference>
<keyword evidence="3" id="KW-0804">Transcription</keyword>
<accession>A0A917XW66</accession>
<reference evidence="5" key="2">
    <citation type="submission" date="2020-09" db="EMBL/GenBank/DDBJ databases">
        <authorList>
            <person name="Sun Q."/>
            <person name="Ohkuma M."/>
        </authorList>
    </citation>
    <scope>NUCLEOTIDE SEQUENCE</scope>
    <source>
        <strain evidence="5">JCM 17251</strain>
    </source>
</reference>
<evidence type="ECO:0000256" key="3">
    <source>
        <dbReference type="ARBA" id="ARBA00023163"/>
    </source>
</evidence>
<dbReference type="GO" id="GO:0003677">
    <property type="term" value="F:DNA binding"/>
    <property type="evidence" value="ECO:0007669"/>
    <property type="project" value="UniProtKB-KW"/>
</dbReference>
<dbReference type="Pfam" id="PF00392">
    <property type="entry name" value="GntR"/>
    <property type="match status" value="1"/>
</dbReference>
<evidence type="ECO:0000259" key="4">
    <source>
        <dbReference type="PROSITE" id="PS50949"/>
    </source>
</evidence>
<keyword evidence="2" id="KW-0238">DNA-binding</keyword>
<dbReference type="EMBL" id="BMOS01000006">
    <property type="protein sequence ID" value="GGN54378.1"/>
    <property type="molecule type" value="Genomic_DNA"/>
</dbReference>
<feature type="domain" description="HTH gntR-type" evidence="4">
    <location>
        <begin position="9"/>
        <end position="77"/>
    </location>
</feature>
<dbReference type="AlphaFoldDB" id="A0A917XW66"/>
<dbReference type="PANTHER" id="PTHR38445">
    <property type="entry name" value="HTH-TYPE TRANSCRIPTIONAL REPRESSOR YTRA"/>
    <property type="match status" value="1"/>
</dbReference>
<dbReference type="Gene3D" id="1.10.10.10">
    <property type="entry name" value="Winged helix-like DNA-binding domain superfamily/Winged helix DNA-binding domain"/>
    <property type="match status" value="1"/>
</dbReference>
<protein>
    <submittedName>
        <fullName evidence="5">GntR family transcriptional regulator</fullName>
    </submittedName>
</protein>
<proteinExistence type="predicted"/>
<dbReference type="SUPFAM" id="SSF46785">
    <property type="entry name" value="Winged helix' DNA-binding domain"/>
    <property type="match status" value="1"/>
</dbReference>
<comment type="caution">
    <text evidence="5">The sequence shown here is derived from an EMBL/GenBank/DDBJ whole genome shotgun (WGS) entry which is preliminary data.</text>
</comment>
<dbReference type="RefSeq" id="WP_156857841.1">
    <property type="nucleotide sequence ID" value="NZ_BMOS01000006.1"/>
</dbReference>
<dbReference type="InterPro" id="IPR036388">
    <property type="entry name" value="WH-like_DNA-bd_sf"/>
</dbReference>
<evidence type="ECO:0000256" key="2">
    <source>
        <dbReference type="ARBA" id="ARBA00023125"/>
    </source>
</evidence>